<dbReference type="PANTHER" id="PTHR24171">
    <property type="entry name" value="ANKYRIN REPEAT DOMAIN-CONTAINING PROTEIN 39-RELATED"/>
    <property type="match status" value="1"/>
</dbReference>
<dbReference type="FunFam" id="1.25.40.20:FF:000050">
    <property type="entry name" value="integrin-linked protein kinase"/>
    <property type="match status" value="1"/>
</dbReference>
<dbReference type="GO" id="GO:0016787">
    <property type="term" value="F:hydrolase activity"/>
    <property type="evidence" value="ECO:0007669"/>
    <property type="project" value="UniProtKB-KW"/>
</dbReference>
<dbReference type="Gene3D" id="3.40.50.300">
    <property type="entry name" value="P-loop containing nucleotide triphosphate hydrolases"/>
    <property type="match status" value="1"/>
</dbReference>
<dbReference type="GO" id="GO:0043139">
    <property type="term" value="F:5'-3' DNA helicase activity"/>
    <property type="evidence" value="ECO:0007669"/>
    <property type="project" value="UniProtKB-EC"/>
</dbReference>
<keyword evidence="4" id="KW-0378">Hydrolase</keyword>
<keyword evidence="4" id="KW-0067">ATP-binding</keyword>
<dbReference type="SMART" id="SM00248">
    <property type="entry name" value="ANK"/>
    <property type="match status" value="3"/>
</dbReference>
<keyword evidence="1" id="KW-0677">Repeat</keyword>
<dbReference type="SUPFAM" id="SSF48403">
    <property type="entry name" value="Ankyrin repeat"/>
    <property type="match status" value="1"/>
</dbReference>
<dbReference type="GO" id="GO:0006310">
    <property type="term" value="P:DNA recombination"/>
    <property type="evidence" value="ECO:0007669"/>
    <property type="project" value="UniProtKB-KW"/>
</dbReference>
<proteinExistence type="inferred from homology"/>
<sequence>MGLLSYDEWHLQFIFLLKFKQCNVAVEKGTKPASMKEDDWEHKLVDYQTPKQVVDKLDALYLKKSISKQLLIERQLYNLKMNDDEVAEVAQEERGDMEVLERPLFRRRNEAAMQALRSIGSDIIIWMRLTRATRKHAMVHLSPNFPVNLPGEAAVRWAGVDPNKENDWSLVETRTEPMPEIDTFLDHASFKIHSLTKLYKISMYPNDNDDEFVFNANINLAPRRGYVPHFATERIQLGEHWLYDHVRTVDLANRKIVLQNDFYQLVRFNFEKRVKRRDQHNYYQHRHDDHGFSPLHWACKEGHYKIVDLLLSRGARINATNRGDDTPLHLAAAHGHREIVNLLLRNRADINFTNEHGNTPLHYACFWGYQQVAEDLIAHGAIVSLANKDGDMPLDKARGSLAKRFHGNPNFDMCPKIHNEALLSIEDMCYVMCGILLIKLGMPAPDRLVNDALNTELQCECQYDLASSGIAAMLLDRCRTAHSAFKLPLNLQTTEQPICNITKYSAMAKVLVASKIIIWDECTMAHKRASEALDWTLKDLHSNSKCFGGAMILLSGDFCETLPVIPKSTGANEINTCLKSSALWRHAERSSPGQLVMDISFIPTFAELAVETGQDLKKINFRDQSWLGLKTRSRDATLSRHKGINLSDLSLHTKLGTSHNGETWRGRWQKNDIVAKILNNKKKVEECKPYCSFHKKEGHWTSECYDPSIPTCGTCSKKGHTTEIHKSSLEKKDTSKVTVDQVKQSNNRNMKKKHAENVSVREIRVGAIFENIPPPTEDENIYLAFEAPEWKKSFIFHLDGDDSDESDSSDTTYKRSTSKNKKLIPSSDRISKSLKPLKSILKTRLKTPILNTKSLNKSSELLNPFRVRFHKRFANKISENQCNDQDLIIIDEVAEVAQEERGDMEVLERPLFRRRNEAAMQALRSIGSDIIIWMRLTRATRKHAMVHLSPNFPVNLPGEAAVRWAGVDPNKENDWSLVETRTEPMPEIDTFLDHASFKIHSLTKLYKISMYPNDNDDEFVFNANINLAPRRGYVPHFATERIQLGEHWLYDHVRTVDLANRKIVLQNDFYQLVRFNFEKRVKRRDQHNYYQHRQS</sequence>
<feature type="repeat" description="ANK" evidence="3">
    <location>
        <begin position="356"/>
        <end position="388"/>
    </location>
</feature>
<dbReference type="EC" id="5.6.2.3" evidence="4"/>
<dbReference type="PANTHER" id="PTHR24171:SF9">
    <property type="entry name" value="ANKYRIN REPEAT DOMAIN-CONTAINING PROTEIN 39"/>
    <property type="match status" value="1"/>
</dbReference>
<keyword evidence="4" id="KW-0234">DNA repair</keyword>
<dbReference type="Gene3D" id="1.25.40.20">
    <property type="entry name" value="Ankyrin repeat-containing domain"/>
    <property type="match status" value="1"/>
</dbReference>
<protein>
    <recommendedName>
        <fullName evidence="4">ATP-dependent DNA helicase</fullName>
        <ecNumber evidence="4">5.6.2.3</ecNumber>
    </recommendedName>
</protein>
<dbReference type="GO" id="GO:0000723">
    <property type="term" value="P:telomere maintenance"/>
    <property type="evidence" value="ECO:0007669"/>
    <property type="project" value="InterPro"/>
</dbReference>
<gene>
    <name evidence="7" type="ORF">V9T40_008172</name>
</gene>
<evidence type="ECO:0000313" key="7">
    <source>
        <dbReference type="EMBL" id="KAK7602583.1"/>
    </source>
</evidence>
<comment type="caution">
    <text evidence="7">The sequence shown here is derived from an EMBL/GenBank/DDBJ whole genome shotgun (WGS) entry which is preliminary data.</text>
</comment>
<evidence type="ECO:0000256" key="2">
    <source>
        <dbReference type="ARBA" id="ARBA00023043"/>
    </source>
</evidence>
<comment type="catalytic activity">
    <reaction evidence="4">
        <text>ATP + H2O = ADP + phosphate + H(+)</text>
        <dbReference type="Rhea" id="RHEA:13065"/>
        <dbReference type="ChEBI" id="CHEBI:15377"/>
        <dbReference type="ChEBI" id="CHEBI:15378"/>
        <dbReference type="ChEBI" id="CHEBI:30616"/>
        <dbReference type="ChEBI" id="CHEBI:43474"/>
        <dbReference type="ChEBI" id="CHEBI:456216"/>
        <dbReference type="EC" id="5.6.2.3"/>
    </reaction>
</comment>
<reference evidence="7 8" key="1">
    <citation type="submission" date="2024-03" db="EMBL/GenBank/DDBJ databases">
        <title>Adaptation during the transition from Ophiocordyceps entomopathogen to insect associate is accompanied by gene loss and intensified selection.</title>
        <authorList>
            <person name="Ward C.M."/>
            <person name="Onetto C.A."/>
            <person name="Borneman A.R."/>
        </authorList>
    </citation>
    <scope>NUCLEOTIDE SEQUENCE [LARGE SCALE GENOMIC DNA]</scope>
    <source>
        <strain evidence="7">AWRI1</strain>
        <tissue evidence="7">Single Adult Female</tissue>
    </source>
</reference>
<feature type="repeat" description="ANK" evidence="3">
    <location>
        <begin position="290"/>
        <end position="322"/>
    </location>
</feature>
<dbReference type="PROSITE" id="PS50088">
    <property type="entry name" value="ANK_REPEAT"/>
    <property type="match status" value="3"/>
</dbReference>
<keyword evidence="4" id="KW-0233">DNA recombination</keyword>
<dbReference type="InterPro" id="IPR002110">
    <property type="entry name" value="Ankyrin_rpt"/>
</dbReference>
<dbReference type="EMBL" id="JBBCAQ010000008">
    <property type="protein sequence ID" value="KAK7602583.1"/>
    <property type="molecule type" value="Genomic_DNA"/>
</dbReference>
<dbReference type="InterPro" id="IPR010285">
    <property type="entry name" value="DNA_helicase_pif1-like_DEAD"/>
</dbReference>
<evidence type="ECO:0000313" key="8">
    <source>
        <dbReference type="Proteomes" id="UP001367676"/>
    </source>
</evidence>
<dbReference type="Pfam" id="PF00023">
    <property type="entry name" value="Ank"/>
    <property type="match status" value="1"/>
</dbReference>
<dbReference type="InterPro" id="IPR036770">
    <property type="entry name" value="Ankyrin_rpt-contain_sf"/>
</dbReference>
<keyword evidence="4" id="KW-0347">Helicase</keyword>
<keyword evidence="2 3" id="KW-0040">ANK repeat</keyword>
<evidence type="ECO:0000256" key="1">
    <source>
        <dbReference type="ARBA" id="ARBA00022737"/>
    </source>
</evidence>
<dbReference type="InterPro" id="IPR027417">
    <property type="entry name" value="P-loop_NTPase"/>
</dbReference>
<comment type="cofactor">
    <cofactor evidence="4">
        <name>Mg(2+)</name>
        <dbReference type="ChEBI" id="CHEBI:18420"/>
    </cofactor>
</comment>
<dbReference type="Proteomes" id="UP001367676">
    <property type="component" value="Unassembled WGS sequence"/>
</dbReference>
<keyword evidence="4" id="KW-0547">Nucleotide-binding</keyword>
<evidence type="ECO:0000259" key="6">
    <source>
        <dbReference type="Pfam" id="PF05970"/>
    </source>
</evidence>
<dbReference type="GO" id="GO:0006281">
    <property type="term" value="P:DNA repair"/>
    <property type="evidence" value="ECO:0007669"/>
    <property type="project" value="UniProtKB-KW"/>
</dbReference>
<name>A0AAN9Y783_9HEMI</name>
<dbReference type="Gene3D" id="3.30.200.20">
    <property type="entry name" value="Phosphorylase Kinase, domain 1"/>
    <property type="match status" value="1"/>
</dbReference>
<dbReference type="Pfam" id="PF13637">
    <property type="entry name" value="Ank_4"/>
    <property type="match status" value="1"/>
</dbReference>
<dbReference type="GO" id="GO:0005524">
    <property type="term" value="F:ATP binding"/>
    <property type="evidence" value="ECO:0007669"/>
    <property type="project" value="UniProtKB-KW"/>
</dbReference>
<feature type="domain" description="DNA helicase Pif1-like DEAD-box helicase" evidence="6">
    <location>
        <begin position="464"/>
        <end position="587"/>
    </location>
</feature>
<accession>A0AAN9Y783</accession>
<keyword evidence="4" id="KW-0227">DNA damage</keyword>
<evidence type="ECO:0000256" key="4">
    <source>
        <dbReference type="RuleBase" id="RU363044"/>
    </source>
</evidence>
<organism evidence="7 8">
    <name type="scientific">Parthenolecanium corni</name>
    <dbReference type="NCBI Taxonomy" id="536013"/>
    <lineage>
        <taxon>Eukaryota</taxon>
        <taxon>Metazoa</taxon>
        <taxon>Ecdysozoa</taxon>
        <taxon>Arthropoda</taxon>
        <taxon>Hexapoda</taxon>
        <taxon>Insecta</taxon>
        <taxon>Pterygota</taxon>
        <taxon>Neoptera</taxon>
        <taxon>Paraneoptera</taxon>
        <taxon>Hemiptera</taxon>
        <taxon>Sternorrhyncha</taxon>
        <taxon>Coccoidea</taxon>
        <taxon>Coccidae</taxon>
        <taxon>Parthenolecanium</taxon>
    </lineage>
</organism>
<feature type="region of interest" description="Disordered" evidence="5">
    <location>
        <begin position="801"/>
        <end position="827"/>
    </location>
</feature>
<comment type="similarity">
    <text evidence="4">Belongs to the helicase family.</text>
</comment>
<evidence type="ECO:0000256" key="3">
    <source>
        <dbReference type="PROSITE-ProRule" id="PRU00023"/>
    </source>
</evidence>
<evidence type="ECO:0000256" key="5">
    <source>
        <dbReference type="SAM" id="MobiDB-lite"/>
    </source>
</evidence>
<feature type="repeat" description="ANK" evidence="3">
    <location>
        <begin position="323"/>
        <end position="355"/>
    </location>
</feature>
<keyword evidence="8" id="KW-1185">Reference proteome</keyword>
<dbReference type="PROSITE" id="PS50297">
    <property type="entry name" value="ANK_REP_REGION"/>
    <property type="match status" value="3"/>
</dbReference>
<dbReference type="Pfam" id="PF05970">
    <property type="entry name" value="PIF1"/>
    <property type="match status" value="1"/>
</dbReference>
<dbReference type="AlphaFoldDB" id="A0AAN9Y783"/>